<keyword evidence="4 12" id="KW-0812">Transmembrane</keyword>
<dbReference type="Proteomes" id="UP001558652">
    <property type="component" value="Unassembled WGS sequence"/>
</dbReference>
<organism evidence="13 14">
    <name type="scientific">Ranatra chinensis</name>
    <dbReference type="NCBI Taxonomy" id="642074"/>
    <lineage>
        <taxon>Eukaryota</taxon>
        <taxon>Metazoa</taxon>
        <taxon>Ecdysozoa</taxon>
        <taxon>Arthropoda</taxon>
        <taxon>Hexapoda</taxon>
        <taxon>Insecta</taxon>
        <taxon>Pterygota</taxon>
        <taxon>Neoptera</taxon>
        <taxon>Paraneoptera</taxon>
        <taxon>Hemiptera</taxon>
        <taxon>Heteroptera</taxon>
        <taxon>Panheteroptera</taxon>
        <taxon>Nepomorpha</taxon>
        <taxon>Nepidae</taxon>
        <taxon>Ranatrinae</taxon>
        <taxon>Ranatra</taxon>
    </lineage>
</organism>
<keyword evidence="11 12" id="KW-0479">Metal-binding</keyword>
<dbReference type="Gene3D" id="1.20.1300.10">
    <property type="entry name" value="Fumarate reductase/succinate dehydrogenase, transmembrane subunit"/>
    <property type="match status" value="1"/>
</dbReference>
<keyword evidence="3 12" id="KW-0813">Transport</keyword>
<evidence type="ECO:0000256" key="11">
    <source>
        <dbReference type="PIRSR" id="PIRSR607992-2"/>
    </source>
</evidence>
<evidence type="ECO:0000313" key="14">
    <source>
        <dbReference type="Proteomes" id="UP001558652"/>
    </source>
</evidence>
<accession>A0ABD0YH08</accession>
<keyword evidence="9 12" id="KW-0472">Membrane</keyword>
<evidence type="ECO:0000256" key="9">
    <source>
        <dbReference type="ARBA" id="ARBA00023136"/>
    </source>
</evidence>
<dbReference type="GO" id="GO:0006099">
    <property type="term" value="P:tricarboxylic acid cycle"/>
    <property type="evidence" value="ECO:0007669"/>
    <property type="project" value="UniProtKB-KW"/>
</dbReference>
<protein>
    <recommendedName>
        <fullName evidence="12">Succinate dehydrogenase [ubiquinone] cytochrome b small subunit</fullName>
    </recommendedName>
</protein>
<comment type="subcellular location">
    <subcellularLocation>
        <location evidence="1 12">Mitochondrion inner membrane</location>
        <topology evidence="1 12">Multi-pass membrane protein</topology>
    </subcellularLocation>
</comment>
<dbReference type="PANTHER" id="PTHR13337:SF2">
    <property type="entry name" value="SUCCINATE DEHYDROGENASE [UBIQUINONE] CYTOCHROME B SMALL SUBUNIT, MITOCHONDRIAL"/>
    <property type="match status" value="1"/>
</dbReference>
<proteinExistence type="inferred from homology"/>
<keyword evidence="11" id="KW-0408">Iron</keyword>
<evidence type="ECO:0000256" key="7">
    <source>
        <dbReference type="ARBA" id="ARBA00022989"/>
    </source>
</evidence>
<comment type="caution">
    <text evidence="12">Lacks conserved residue(s) required for the propagation of feature annotation.</text>
</comment>
<comment type="similarity">
    <text evidence="2 12">Belongs to the CybS family.</text>
</comment>
<dbReference type="AlphaFoldDB" id="A0ABD0YH08"/>
<evidence type="ECO:0000256" key="8">
    <source>
        <dbReference type="ARBA" id="ARBA00023128"/>
    </source>
</evidence>
<evidence type="ECO:0000256" key="6">
    <source>
        <dbReference type="ARBA" id="ARBA00022946"/>
    </source>
</evidence>
<keyword evidence="5 12" id="KW-0999">Mitochondrion inner membrane</keyword>
<reference evidence="13 14" key="1">
    <citation type="submission" date="2024-07" db="EMBL/GenBank/DDBJ databases">
        <title>Chromosome-level genome assembly of the water stick insect Ranatra chinensis (Heteroptera: Nepidae).</title>
        <authorList>
            <person name="Liu X."/>
        </authorList>
    </citation>
    <scope>NUCLEOTIDE SEQUENCE [LARGE SCALE GENOMIC DNA]</scope>
    <source>
        <strain evidence="13">Cailab_2021Rc</strain>
        <tissue evidence="13">Muscle</tissue>
    </source>
</reference>
<evidence type="ECO:0000256" key="2">
    <source>
        <dbReference type="ARBA" id="ARBA00007294"/>
    </source>
</evidence>
<keyword evidence="14" id="KW-1185">Reference proteome</keyword>
<keyword evidence="12" id="KW-0816">Tricarboxylic acid cycle</keyword>
<comment type="caution">
    <text evidence="13">The sequence shown here is derived from an EMBL/GenBank/DDBJ whole genome shotgun (WGS) entry which is preliminary data.</text>
</comment>
<keyword evidence="6 12" id="KW-0809">Transit peptide</keyword>
<dbReference type="PANTHER" id="PTHR13337">
    <property type="entry name" value="SUCCINATE DEHYDROGENASE"/>
    <property type="match status" value="1"/>
</dbReference>
<dbReference type="GO" id="GO:0005743">
    <property type="term" value="C:mitochondrial inner membrane"/>
    <property type="evidence" value="ECO:0007669"/>
    <property type="project" value="UniProtKB-SubCell"/>
</dbReference>
<keyword evidence="8 12" id="KW-0496">Mitochondrion</keyword>
<name>A0ABD0YH08_9HEMI</name>
<sequence length="104" mass="11867">MDHGKLWSYEKMVTLGLLGMMPLHVMFPNILFDVVMSVLMVMHSHWGIEAVVIDYVRPVIFGDTIPKIAIWMVYGFSIVFLVGLFNLIFNSTGLGNSIRMMWSV</sequence>
<evidence type="ECO:0000256" key="5">
    <source>
        <dbReference type="ARBA" id="ARBA00022792"/>
    </source>
</evidence>
<keyword evidence="12" id="KW-0249">Electron transport</keyword>
<evidence type="ECO:0000256" key="1">
    <source>
        <dbReference type="ARBA" id="ARBA00004448"/>
    </source>
</evidence>
<gene>
    <name evidence="13" type="ORF">AAG570_011821</name>
</gene>
<evidence type="ECO:0000256" key="4">
    <source>
        <dbReference type="ARBA" id="ARBA00022692"/>
    </source>
</evidence>
<dbReference type="InterPro" id="IPR034804">
    <property type="entry name" value="SQR/QFR_C/D"/>
</dbReference>
<evidence type="ECO:0000256" key="12">
    <source>
        <dbReference type="RuleBase" id="RU364031"/>
    </source>
</evidence>
<evidence type="ECO:0000256" key="3">
    <source>
        <dbReference type="ARBA" id="ARBA00022448"/>
    </source>
</evidence>
<feature type="transmembrane region" description="Helical" evidence="12">
    <location>
        <begin position="68"/>
        <end position="89"/>
    </location>
</feature>
<dbReference type="Pfam" id="PF05328">
    <property type="entry name" value="CybS"/>
    <property type="match status" value="1"/>
</dbReference>
<dbReference type="EMBL" id="JBFDAA010000007">
    <property type="protein sequence ID" value="KAL1130575.1"/>
    <property type="molecule type" value="Genomic_DNA"/>
</dbReference>
<dbReference type="GO" id="GO:0046872">
    <property type="term" value="F:metal ion binding"/>
    <property type="evidence" value="ECO:0007669"/>
    <property type="project" value="UniProtKB-KW"/>
</dbReference>
<feature type="binding site" evidence="10">
    <location>
        <position position="55"/>
    </location>
    <ligand>
        <name>a ubiquinone</name>
        <dbReference type="ChEBI" id="CHEBI:16389"/>
        <note>ligand shared with IP/SDHB</note>
    </ligand>
</feature>
<dbReference type="InterPro" id="IPR007992">
    <property type="entry name" value="CybS"/>
</dbReference>
<comment type="function">
    <text evidence="12">Membrane-anchoring subunit of succinate dehydrogenase (SDH) that is involved in complex II of the mitochondrial electron transport chain and is responsible for transferring electrons from succinate to ubiquinone (coenzyme Q).</text>
</comment>
<keyword evidence="7 12" id="KW-1133">Transmembrane helix</keyword>
<feature type="transmembrane region" description="Helical" evidence="12">
    <location>
        <begin position="12"/>
        <end position="32"/>
    </location>
</feature>
<evidence type="ECO:0000256" key="10">
    <source>
        <dbReference type="PIRSR" id="PIRSR607992-1"/>
    </source>
</evidence>
<keyword evidence="12" id="KW-0349">Heme</keyword>
<feature type="binding site" description="axial binding residue" evidence="11">
    <location>
        <position position="43"/>
    </location>
    <ligand>
        <name>heme b</name>
        <dbReference type="ChEBI" id="CHEBI:60344"/>
        <note>ligand shared with SDHC</note>
    </ligand>
    <ligandPart>
        <name>Fe</name>
        <dbReference type="ChEBI" id="CHEBI:18248"/>
    </ligandPart>
</feature>
<evidence type="ECO:0000313" key="13">
    <source>
        <dbReference type="EMBL" id="KAL1130575.1"/>
    </source>
</evidence>